<dbReference type="InterPro" id="IPR036366">
    <property type="entry name" value="PGBDSf"/>
</dbReference>
<name>A0A179SMH5_9BACI</name>
<dbReference type="InterPro" id="IPR002477">
    <property type="entry name" value="Peptidoglycan-bd-like"/>
</dbReference>
<sequence>MIKKEELLMKMKWGFTILVLTSIGLFFPSKGEAALGDRTLSEGMVHNDVIELQEYLIAKGEFPYHTATGYYGVITKEAVREYQDEQNLKVDGIAGPQTINKIKVLRSGDMGRPVVKLQRLLKAWNLYSGTTDGIYGSGTKNAVIQFQQKNGLTTDGLAGPQTFKKLNQKATEVDNQIKELTVESTAYTASCNGCSGTTKLGIDLKKYPDGHVIAVDPNVIPLGSTVEVDGYGTAIAADIGGGINGNEIDVFFATENTALKWGRKAVKVRVIK</sequence>
<dbReference type="CDD" id="cd22786">
    <property type="entry name" value="DPBB_YuiC-like"/>
    <property type="match status" value="1"/>
</dbReference>
<comment type="caution">
    <text evidence="4">The sequence shown here is derived from an EMBL/GenBank/DDBJ whole genome shotgun (WGS) entry which is preliminary data.</text>
</comment>
<dbReference type="PANTHER" id="PTHR39160:SF4">
    <property type="entry name" value="RESUSCITATION-PROMOTING FACTOR RPFB"/>
    <property type="match status" value="1"/>
</dbReference>
<dbReference type="InterPro" id="IPR036365">
    <property type="entry name" value="PGBD-like_sf"/>
</dbReference>
<dbReference type="GO" id="GO:0004553">
    <property type="term" value="F:hydrolase activity, hydrolyzing O-glycosyl compounds"/>
    <property type="evidence" value="ECO:0007669"/>
    <property type="project" value="InterPro"/>
</dbReference>
<dbReference type="SUPFAM" id="SSF47090">
    <property type="entry name" value="PGBD-like"/>
    <property type="match status" value="2"/>
</dbReference>
<dbReference type="OrthoDB" id="9798935at2"/>
<dbReference type="Pfam" id="PF06725">
    <property type="entry name" value="3D"/>
    <property type="match status" value="1"/>
</dbReference>
<dbReference type="GO" id="GO:0019867">
    <property type="term" value="C:outer membrane"/>
    <property type="evidence" value="ECO:0007669"/>
    <property type="project" value="InterPro"/>
</dbReference>
<organism evidence="4 5">
    <name type="scientific">Metabacillus litoralis</name>
    <dbReference type="NCBI Taxonomy" id="152268"/>
    <lineage>
        <taxon>Bacteria</taxon>
        <taxon>Bacillati</taxon>
        <taxon>Bacillota</taxon>
        <taxon>Bacilli</taxon>
        <taxon>Bacillales</taxon>
        <taxon>Bacillaceae</taxon>
        <taxon>Metabacillus</taxon>
    </lineage>
</organism>
<dbReference type="AlphaFoldDB" id="A0A179SMH5"/>
<dbReference type="InterPro" id="IPR010611">
    <property type="entry name" value="3D_dom"/>
</dbReference>
<accession>A0A179SMH5</accession>
<feature type="domain" description="3D" evidence="3">
    <location>
        <begin position="212"/>
        <end position="271"/>
    </location>
</feature>
<dbReference type="Gene3D" id="2.40.40.10">
    <property type="entry name" value="RlpA-like domain"/>
    <property type="match status" value="1"/>
</dbReference>
<gene>
    <name evidence="4" type="ORF">A6K24_12115</name>
</gene>
<proteinExistence type="predicted"/>
<dbReference type="STRING" id="152268.A6K24_12115"/>
<feature type="domain" description="Peptidoglycan binding-like" evidence="2">
    <location>
        <begin position="46"/>
        <end position="101"/>
    </location>
</feature>
<feature type="domain" description="Peptidoglycan binding-like" evidence="2">
    <location>
        <begin position="113"/>
        <end position="166"/>
    </location>
</feature>
<dbReference type="PANTHER" id="PTHR39160">
    <property type="entry name" value="CELL WALL-BINDING PROTEIN YOCH"/>
    <property type="match status" value="1"/>
</dbReference>
<evidence type="ECO:0000259" key="3">
    <source>
        <dbReference type="Pfam" id="PF06725"/>
    </source>
</evidence>
<protein>
    <recommendedName>
        <fullName evidence="6">Peptidoglycan-binding protein</fullName>
    </recommendedName>
</protein>
<dbReference type="InterPro" id="IPR036908">
    <property type="entry name" value="RlpA-like_sf"/>
</dbReference>
<keyword evidence="1" id="KW-0732">Signal</keyword>
<dbReference type="Proteomes" id="UP000078534">
    <property type="component" value="Unassembled WGS sequence"/>
</dbReference>
<dbReference type="InterPro" id="IPR051933">
    <property type="entry name" value="Resuscitation_pf_RpfB"/>
</dbReference>
<dbReference type="GO" id="GO:0009254">
    <property type="term" value="P:peptidoglycan turnover"/>
    <property type="evidence" value="ECO:0007669"/>
    <property type="project" value="InterPro"/>
</dbReference>
<evidence type="ECO:0000259" key="2">
    <source>
        <dbReference type="Pfam" id="PF01471"/>
    </source>
</evidence>
<dbReference type="EMBL" id="LWSG01000044">
    <property type="protein sequence ID" value="OAS82857.1"/>
    <property type="molecule type" value="Genomic_DNA"/>
</dbReference>
<evidence type="ECO:0008006" key="6">
    <source>
        <dbReference type="Google" id="ProtNLM"/>
    </source>
</evidence>
<evidence type="ECO:0000256" key="1">
    <source>
        <dbReference type="ARBA" id="ARBA00022729"/>
    </source>
</evidence>
<evidence type="ECO:0000313" key="4">
    <source>
        <dbReference type="EMBL" id="OAS82857.1"/>
    </source>
</evidence>
<dbReference type="Pfam" id="PF01471">
    <property type="entry name" value="PG_binding_1"/>
    <property type="match status" value="2"/>
</dbReference>
<dbReference type="SUPFAM" id="SSF50685">
    <property type="entry name" value="Barwin-like endoglucanases"/>
    <property type="match status" value="1"/>
</dbReference>
<evidence type="ECO:0000313" key="5">
    <source>
        <dbReference type="Proteomes" id="UP000078534"/>
    </source>
</evidence>
<keyword evidence="5" id="KW-1185">Reference proteome</keyword>
<dbReference type="Gene3D" id="1.10.101.10">
    <property type="entry name" value="PGBD-like superfamily/PGBD"/>
    <property type="match status" value="2"/>
</dbReference>
<reference evidence="5" key="1">
    <citation type="submission" date="2016-04" db="EMBL/GenBank/DDBJ databases">
        <authorList>
            <person name="Lyu Z."/>
            <person name="Lyu W."/>
        </authorList>
    </citation>
    <scope>NUCLEOTIDE SEQUENCE [LARGE SCALE GENOMIC DNA]</scope>
    <source>
        <strain evidence="5">C44</strain>
    </source>
</reference>